<dbReference type="GeneID" id="111012682"/>
<dbReference type="Pfam" id="PF13962">
    <property type="entry name" value="PGG"/>
    <property type="match status" value="1"/>
</dbReference>
<keyword evidence="1" id="KW-0472">Membrane</keyword>
<organism evidence="3 4">
    <name type="scientific">Momordica charantia</name>
    <name type="common">Bitter gourd</name>
    <name type="synonym">Balsam pear</name>
    <dbReference type="NCBI Taxonomy" id="3673"/>
    <lineage>
        <taxon>Eukaryota</taxon>
        <taxon>Viridiplantae</taxon>
        <taxon>Streptophyta</taxon>
        <taxon>Embryophyta</taxon>
        <taxon>Tracheophyta</taxon>
        <taxon>Spermatophyta</taxon>
        <taxon>Magnoliopsida</taxon>
        <taxon>eudicotyledons</taxon>
        <taxon>Gunneridae</taxon>
        <taxon>Pentapetalae</taxon>
        <taxon>rosids</taxon>
        <taxon>fabids</taxon>
        <taxon>Cucurbitales</taxon>
        <taxon>Cucurbitaceae</taxon>
        <taxon>Momordiceae</taxon>
        <taxon>Momordica</taxon>
    </lineage>
</organism>
<feature type="transmembrane region" description="Helical" evidence="1">
    <location>
        <begin position="7"/>
        <end position="26"/>
    </location>
</feature>
<dbReference type="KEGG" id="mcha:111012682"/>
<name>A0A6J1CMP3_MOMCH</name>
<gene>
    <name evidence="4" type="primary">LOC111012682</name>
</gene>
<keyword evidence="1" id="KW-1133">Transmembrane helix</keyword>
<evidence type="ECO:0000259" key="2">
    <source>
        <dbReference type="Pfam" id="PF13962"/>
    </source>
</evidence>
<sequence length="138" mass="16048">MVFTVMDIVGLATSLTSVVLFLSILTSPFMMHDFLHTLPLKLSIGFQLLFFSVASTMMAFALTIVLTMRSREIKWTMSFLYMATFFPVTMFIIIQLPLYVELVKNIWSYRHNLLKFLPMGFVAPFWKLPSKIFIRKFA</sequence>
<feature type="transmembrane region" description="Helical" evidence="1">
    <location>
        <begin position="79"/>
        <end position="100"/>
    </location>
</feature>
<dbReference type="InterPro" id="IPR026961">
    <property type="entry name" value="PGG_dom"/>
</dbReference>
<evidence type="ECO:0000256" key="1">
    <source>
        <dbReference type="SAM" id="Phobius"/>
    </source>
</evidence>
<evidence type="ECO:0000313" key="4">
    <source>
        <dbReference type="RefSeq" id="XP_022142606.1"/>
    </source>
</evidence>
<dbReference type="AlphaFoldDB" id="A0A6J1CMP3"/>
<dbReference type="PANTHER" id="PTHR24177:SF215">
    <property type="entry name" value="PGG DOMAIN-CONTAINING PROTEIN"/>
    <property type="match status" value="1"/>
</dbReference>
<dbReference type="GO" id="GO:0016020">
    <property type="term" value="C:membrane"/>
    <property type="evidence" value="ECO:0007669"/>
    <property type="project" value="TreeGrafter"/>
</dbReference>
<dbReference type="Proteomes" id="UP000504603">
    <property type="component" value="Unplaced"/>
</dbReference>
<dbReference type="PANTHER" id="PTHR24177">
    <property type="entry name" value="CASKIN"/>
    <property type="match status" value="1"/>
</dbReference>
<feature type="transmembrane region" description="Helical" evidence="1">
    <location>
        <begin position="46"/>
        <end position="67"/>
    </location>
</feature>
<evidence type="ECO:0000313" key="3">
    <source>
        <dbReference type="Proteomes" id="UP000504603"/>
    </source>
</evidence>
<dbReference type="OrthoDB" id="1923662at2759"/>
<reference evidence="4" key="1">
    <citation type="submission" date="2025-08" db="UniProtKB">
        <authorList>
            <consortium name="RefSeq"/>
        </authorList>
    </citation>
    <scope>IDENTIFICATION</scope>
</reference>
<protein>
    <submittedName>
        <fullName evidence="4">Uncharacterized protein LOC111012682</fullName>
    </submittedName>
</protein>
<keyword evidence="1" id="KW-0812">Transmembrane</keyword>
<dbReference type="RefSeq" id="XP_022142606.1">
    <property type="nucleotide sequence ID" value="XM_022286914.1"/>
</dbReference>
<proteinExistence type="predicted"/>
<accession>A0A6J1CMP3</accession>
<keyword evidence="3" id="KW-1185">Reference proteome</keyword>
<feature type="domain" description="PGG" evidence="2">
    <location>
        <begin position="2"/>
        <end position="66"/>
    </location>
</feature>